<dbReference type="PANTHER" id="PTHR11360:SF238">
    <property type="entry name" value="SD10469P"/>
    <property type="match status" value="1"/>
</dbReference>
<dbReference type="InterPro" id="IPR011701">
    <property type="entry name" value="MFS"/>
</dbReference>
<dbReference type="Gene3D" id="1.20.1250.20">
    <property type="entry name" value="MFS general substrate transporter like domains"/>
    <property type="match status" value="1"/>
</dbReference>
<dbReference type="SUPFAM" id="SSF103473">
    <property type="entry name" value="MFS general substrate transporter"/>
    <property type="match status" value="1"/>
</dbReference>
<keyword evidence="2" id="KW-1133">Transmembrane helix</keyword>
<organism evidence="3 4">
    <name type="scientific">Molorchus minor</name>
    <dbReference type="NCBI Taxonomy" id="1323400"/>
    <lineage>
        <taxon>Eukaryota</taxon>
        <taxon>Metazoa</taxon>
        <taxon>Ecdysozoa</taxon>
        <taxon>Arthropoda</taxon>
        <taxon>Hexapoda</taxon>
        <taxon>Insecta</taxon>
        <taxon>Pterygota</taxon>
        <taxon>Neoptera</taxon>
        <taxon>Endopterygota</taxon>
        <taxon>Coleoptera</taxon>
        <taxon>Polyphaga</taxon>
        <taxon>Cucujiformia</taxon>
        <taxon>Chrysomeloidea</taxon>
        <taxon>Cerambycidae</taxon>
        <taxon>Lamiinae</taxon>
        <taxon>Monochamini</taxon>
        <taxon>Molorchus</taxon>
    </lineage>
</organism>
<keyword evidence="2" id="KW-0472">Membrane</keyword>
<sequence>MKNKLSTQSKQSRTSKQSKRLSQTFKRSSKSVGLLGDEFAEGVVVIPPDGGWGWVIVVMAFLCNFIIDGVIYTFGLFLEEISESFNESPTKIALVNSIMSGFYFIVGPITCALTNKYGFRMIAAIGSVIAAVAFFLSTIIDNIIAFFILIGVLCGIGFNMMYIPSLLVVGFYFERWRGLATCLAVCGSSLGVLTFPPVVTTVLKSMNWKWKFIVLSAITFSTILCALSYRPLQPVVMSDNIKRNNFFDDTDTIESLNMESNRGQSNVKNIFQQYHNTAYPTVNDRRQDSNTVLNLSRITEDSSTFLEIFPSGVSSATGYQADGLSSIYENRSKTCCSIEGCKKMFCCCCYKKCGKRSRLEIPNRPMYRDDIFYRGSLFLLPEYNKSRTTVISVGPSKISSANYHMSVTRVATIRDIEQHRRCICCPEAVIRIMATMLDVRLLKTTSFLLLALNGFVTNIGIYSPFIFLIQRSEEMNIDEEWGSLLLTFVGAANLVGRILCGVAASFPQTDALLLNIVSTFILAGVTILSNYLYSLEGQIACAILFGLNIETEISVDYIK</sequence>
<dbReference type="PANTHER" id="PTHR11360">
    <property type="entry name" value="MONOCARBOXYLATE TRANSPORTER"/>
    <property type="match status" value="1"/>
</dbReference>
<keyword evidence="2" id="KW-0812">Transmembrane</keyword>
<feature type="transmembrane region" description="Helical" evidence="2">
    <location>
        <begin position="92"/>
        <end position="114"/>
    </location>
</feature>
<feature type="region of interest" description="Disordered" evidence="1">
    <location>
        <begin position="1"/>
        <end position="24"/>
    </location>
</feature>
<evidence type="ECO:0000256" key="1">
    <source>
        <dbReference type="SAM" id="MobiDB-lite"/>
    </source>
</evidence>
<gene>
    <name evidence="3" type="ORF">NQ317_006003</name>
</gene>
<dbReference type="Proteomes" id="UP001162164">
    <property type="component" value="Unassembled WGS sequence"/>
</dbReference>
<feature type="transmembrane region" description="Helical" evidence="2">
    <location>
        <begin position="481"/>
        <end position="500"/>
    </location>
</feature>
<evidence type="ECO:0000256" key="2">
    <source>
        <dbReference type="SAM" id="Phobius"/>
    </source>
</evidence>
<dbReference type="InterPro" id="IPR036259">
    <property type="entry name" value="MFS_trans_sf"/>
</dbReference>
<proteinExistence type="predicted"/>
<feature type="transmembrane region" description="Helical" evidence="2">
    <location>
        <begin position="210"/>
        <end position="229"/>
    </location>
</feature>
<comment type="caution">
    <text evidence="3">The sequence shown here is derived from an EMBL/GenBank/DDBJ whole genome shotgun (WGS) entry which is preliminary data.</text>
</comment>
<feature type="transmembrane region" description="Helical" evidence="2">
    <location>
        <begin position="52"/>
        <end position="72"/>
    </location>
</feature>
<feature type="transmembrane region" description="Helical" evidence="2">
    <location>
        <begin position="512"/>
        <end position="533"/>
    </location>
</feature>
<feature type="transmembrane region" description="Helical" evidence="2">
    <location>
        <begin position="447"/>
        <end position="469"/>
    </location>
</feature>
<dbReference type="EMBL" id="JAPWTJ010001409">
    <property type="protein sequence ID" value="KAJ8971961.1"/>
    <property type="molecule type" value="Genomic_DNA"/>
</dbReference>
<name>A0ABQ9J2L9_9CUCU</name>
<feature type="transmembrane region" description="Helical" evidence="2">
    <location>
        <begin position="146"/>
        <end position="172"/>
    </location>
</feature>
<dbReference type="Pfam" id="PF07690">
    <property type="entry name" value="MFS_1"/>
    <property type="match status" value="1"/>
</dbReference>
<feature type="transmembrane region" description="Helical" evidence="2">
    <location>
        <begin position="179"/>
        <end position="198"/>
    </location>
</feature>
<protein>
    <submittedName>
        <fullName evidence="3">Uncharacterized protein</fullName>
    </submittedName>
</protein>
<dbReference type="InterPro" id="IPR050327">
    <property type="entry name" value="Proton-linked_MCT"/>
</dbReference>
<evidence type="ECO:0000313" key="4">
    <source>
        <dbReference type="Proteomes" id="UP001162164"/>
    </source>
</evidence>
<evidence type="ECO:0000313" key="3">
    <source>
        <dbReference type="EMBL" id="KAJ8971961.1"/>
    </source>
</evidence>
<feature type="transmembrane region" description="Helical" evidence="2">
    <location>
        <begin position="121"/>
        <end position="140"/>
    </location>
</feature>
<reference evidence="3" key="1">
    <citation type="journal article" date="2023" name="Insect Mol. Biol.">
        <title>Genome sequencing provides insights into the evolution of gene families encoding plant cell wall-degrading enzymes in longhorned beetles.</title>
        <authorList>
            <person name="Shin N.R."/>
            <person name="Okamura Y."/>
            <person name="Kirsch R."/>
            <person name="Pauchet Y."/>
        </authorList>
    </citation>
    <scope>NUCLEOTIDE SEQUENCE</scope>
    <source>
        <strain evidence="3">MMC_N1</strain>
    </source>
</reference>
<keyword evidence="4" id="KW-1185">Reference proteome</keyword>
<feature type="compositionally biased region" description="Low complexity" evidence="1">
    <location>
        <begin position="1"/>
        <end position="23"/>
    </location>
</feature>
<accession>A0ABQ9J2L9</accession>